<evidence type="ECO:0000259" key="3">
    <source>
        <dbReference type="PROSITE" id="PS51857"/>
    </source>
</evidence>
<evidence type="ECO:0000313" key="5">
    <source>
        <dbReference type="Proteomes" id="UP000469011"/>
    </source>
</evidence>
<dbReference type="SUPFAM" id="SSF50249">
    <property type="entry name" value="Nucleic acid-binding proteins"/>
    <property type="match status" value="1"/>
</dbReference>
<dbReference type="PRINTS" id="PR00050">
    <property type="entry name" value="COLDSHOCK"/>
</dbReference>
<comment type="caution">
    <text evidence="4">The sequence shown here is derived from an EMBL/GenBank/DDBJ whole genome shotgun (WGS) entry which is preliminary data.</text>
</comment>
<accession>A0A6N9SY49</accession>
<evidence type="ECO:0000313" key="4">
    <source>
        <dbReference type="EMBL" id="NDW04020.1"/>
    </source>
</evidence>
<reference evidence="4 5" key="1">
    <citation type="submission" date="2020-01" db="EMBL/GenBank/DDBJ databases">
        <title>Jiella pacifica sp. nov.</title>
        <authorList>
            <person name="Xue Z."/>
            <person name="Zhu S."/>
            <person name="Chen J."/>
            <person name="Yang J."/>
        </authorList>
    </citation>
    <scope>NUCLEOTIDE SEQUENCE [LARGE SCALE GENOMIC DNA]</scope>
    <source>
        <strain evidence="4 5">40Bstr34</strain>
    </source>
</reference>
<evidence type="ECO:0000256" key="2">
    <source>
        <dbReference type="ARBA" id="ARBA00022490"/>
    </source>
</evidence>
<dbReference type="PANTHER" id="PTHR11544">
    <property type="entry name" value="COLD SHOCK DOMAIN CONTAINING PROTEINS"/>
    <property type="match status" value="1"/>
</dbReference>
<gene>
    <name evidence="4" type="ORF">GTK09_06215</name>
</gene>
<dbReference type="CDD" id="cd04458">
    <property type="entry name" value="CSP_CDS"/>
    <property type="match status" value="1"/>
</dbReference>
<protein>
    <submittedName>
        <fullName evidence="4">Cold shock domain-containing protein</fullName>
    </submittedName>
</protein>
<dbReference type="GO" id="GO:0005829">
    <property type="term" value="C:cytosol"/>
    <property type="evidence" value="ECO:0007669"/>
    <property type="project" value="UniProtKB-ARBA"/>
</dbReference>
<dbReference type="PIRSF" id="PIRSF002599">
    <property type="entry name" value="Cold_shock_A"/>
    <property type="match status" value="1"/>
</dbReference>
<name>A0A6N9SY49_9HYPH</name>
<dbReference type="Pfam" id="PF00313">
    <property type="entry name" value="CSD"/>
    <property type="match status" value="1"/>
</dbReference>
<comment type="subcellular location">
    <subcellularLocation>
        <location evidence="1">Cytoplasm</location>
    </subcellularLocation>
</comment>
<dbReference type="RefSeq" id="WP_163461941.1">
    <property type="nucleotide sequence ID" value="NZ_JAAAMG010000003.1"/>
</dbReference>
<dbReference type="Proteomes" id="UP000469011">
    <property type="component" value="Unassembled WGS sequence"/>
</dbReference>
<dbReference type="PROSITE" id="PS51857">
    <property type="entry name" value="CSD_2"/>
    <property type="match status" value="1"/>
</dbReference>
<keyword evidence="2" id="KW-0963">Cytoplasm</keyword>
<dbReference type="SMART" id="SM00357">
    <property type="entry name" value="CSP"/>
    <property type="match status" value="1"/>
</dbReference>
<dbReference type="InterPro" id="IPR002059">
    <property type="entry name" value="CSP_DNA-bd"/>
</dbReference>
<dbReference type="GO" id="GO:0003676">
    <property type="term" value="F:nucleic acid binding"/>
    <property type="evidence" value="ECO:0007669"/>
    <property type="project" value="InterPro"/>
</dbReference>
<dbReference type="EMBL" id="JAAAMG010000003">
    <property type="protein sequence ID" value="NDW04020.1"/>
    <property type="molecule type" value="Genomic_DNA"/>
</dbReference>
<dbReference type="InterPro" id="IPR050181">
    <property type="entry name" value="Cold_shock_domain"/>
</dbReference>
<keyword evidence="5" id="KW-1185">Reference proteome</keyword>
<dbReference type="InterPro" id="IPR011129">
    <property type="entry name" value="CSD"/>
</dbReference>
<proteinExistence type="predicted"/>
<organism evidence="4 5">
    <name type="scientific">Jiella pacifica</name>
    <dbReference type="NCBI Taxonomy" id="2696469"/>
    <lineage>
        <taxon>Bacteria</taxon>
        <taxon>Pseudomonadati</taxon>
        <taxon>Pseudomonadota</taxon>
        <taxon>Alphaproteobacteria</taxon>
        <taxon>Hyphomicrobiales</taxon>
        <taxon>Aurantimonadaceae</taxon>
        <taxon>Jiella</taxon>
    </lineage>
</organism>
<dbReference type="AlphaFoldDB" id="A0A6N9SY49"/>
<dbReference type="InterPro" id="IPR012156">
    <property type="entry name" value="Cold_shock_CspA"/>
</dbReference>
<evidence type="ECO:0000256" key="1">
    <source>
        <dbReference type="ARBA" id="ARBA00004496"/>
    </source>
</evidence>
<sequence>MERRLRGQTVKWFNSDKGFGFIAPDNGGGDAFVHISAVERSGLSGLQDGQKVSYELVADRKSGKMSAENLTTIA</sequence>
<feature type="domain" description="CSD" evidence="3">
    <location>
        <begin position="5"/>
        <end position="72"/>
    </location>
</feature>
<dbReference type="InterPro" id="IPR012340">
    <property type="entry name" value="NA-bd_OB-fold"/>
</dbReference>
<dbReference type="Gene3D" id="2.40.50.140">
    <property type="entry name" value="Nucleic acid-binding proteins"/>
    <property type="match status" value="1"/>
</dbReference>